<proteinExistence type="inferred from homology"/>
<feature type="domain" description="Enoyl reductase (ER)" evidence="7">
    <location>
        <begin position="19"/>
        <end position="358"/>
    </location>
</feature>
<evidence type="ECO:0000256" key="2">
    <source>
        <dbReference type="ARBA" id="ARBA00008072"/>
    </source>
</evidence>
<protein>
    <submittedName>
        <fullName evidence="8">GroES-like protein</fullName>
    </submittedName>
</protein>
<organism evidence="8 9">
    <name type="scientific">Lophium mytilinum</name>
    <dbReference type="NCBI Taxonomy" id="390894"/>
    <lineage>
        <taxon>Eukaryota</taxon>
        <taxon>Fungi</taxon>
        <taxon>Dikarya</taxon>
        <taxon>Ascomycota</taxon>
        <taxon>Pezizomycotina</taxon>
        <taxon>Dothideomycetes</taxon>
        <taxon>Pleosporomycetidae</taxon>
        <taxon>Mytilinidiales</taxon>
        <taxon>Mytilinidiaceae</taxon>
        <taxon>Lophium</taxon>
    </lineage>
</organism>
<dbReference type="AlphaFoldDB" id="A0A6A6R5L1"/>
<dbReference type="InterPro" id="IPR013154">
    <property type="entry name" value="ADH-like_N"/>
</dbReference>
<evidence type="ECO:0000313" key="8">
    <source>
        <dbReference type="EMBL" id="KAF2499634.1"/>
    </source>
</evidence>
<dbReference type="FunFam" id="3.40.50.720:FF:000039">
    <property type="entry name" value="Alcohol dehydrogenase AdhP"/>
    <property type="match status" value="1"/>
</dbReference>
<dbReference type="InterPro" id="IPR013149">
    <property type="entry name" value="ADH-like_C"/>
</dbReference>
<comment type="similarity">
    <text evidence="2">Belongs to the zinc-containing alcohol dehydrogenase family.</text>
</comment>
<dbReference type="SUPFAM" id="SSF50129">
    <property type="entry name" value="GroES-like"/>
    <property type="match status" value="1"/>
</dbReference>
<dbReference type="InterPro" id="IPR020843">
    <property type="entry name" value="ER"/>
</dbReference>
<keyword evidence="5" id="KW-0560">Oxidoreductase</keyword>
<evidence type="ECO:0000256" key="5">
    <source>
        <dbReference type="ARBA" id="ARBA00023002"/>
    </source>
</evidence>
<evidence type="ECO:0000313" key="9">
    <source>
        <dbReference type="Proteomes" id="UP000799750"/>
    </source>
</evidence>
<dbReference type="Pfam" id="PF00107">
    <property type="entry name" value="ADH_zinc_N"/>
    <property type="match status" value="1"/>
</dbReference>
<dbReference type="Gene3D" id="3.40.50.720">
    <property type="entry name" value="NAD(P)-binding Rossmann-like Domain"/>
    <property type="match status" value="1"/>
</dbReference>
<dbReference type="Pfam" id="PF08240">
    <property type="entry name" value="ADH_N"/>
    <property type="match status" value="1"/>
</dbReference>
<dbReference type="PANTHER" id="PTHR42940">
    <property type="entry name" value="ALCOHOL DEHYDROGENASE 1-RELATED"/>
    <property type="match status" value="1"/>
</dbReference>
<dbReference type="OrthoDB" id="256333at2759"/>
<dbReference type="GO" id="GO:0046872">
    <property type="term" value="F:metal ion binding"/>
    <property type="evidence" value="ECO:0007669"/>
    <property type="project" value="UniProtKB-KW"/>
</dbReference>
<feature type="non-terminal residue" evidence="8">
    <location>
        <position position="372"/>
    </location>
</feature>
<dbReference type="Proteomes" id="UP000799750">
    <property type="component" value="Unassembled WGS sequence"/>
</dbReference>
<sequence>MTSNSTMAPSNIPETMLAAQIEEFHKPYKLNTIPVPSQLGPHDILVRTAVASLCHTDFMALEGIMNSPLPVTGSHEGSGTVAAVGSSVNDFAPGDRVMCNLLYSLCGKCGDCKGPENYSQYCTQHGGHLGITRDGNFAEYVKVDARTAAKLPDNLSFETAAPLACAGCTAYRGILQAKAELKAGEWIGIVGSGGGLGHLGVQFAKALGVKTVGIEARDVGIELTKKAGADAVVDARIGNEKVVEEVKRLTGSDGVGATVVLSDAKGAAALSCAITRMHGTVIQIAQPKEFSIPFHELVFRDIRVKGSLICSVQEARDMLELVGKHKISVNTNAFTGLKELPKLFELAESGKMKGKGIIIVDPEQIKKEKASG</sequence>
<evidence type="ECO:0000256" key="1">
    <source>
        <dbReference type="ARBA" id="ARBA00001947"/>
    </source>
</evidence>
<keyword evidence="9" id="KW-1185">Reference proteome</keyword>
<dbReference type="GO" id="GO:0004022">
    <property type="term" value="F:alcohol dehydrogenase (NAD+) activity"/>
    <property type="evidence" value="ECO:0007669"/>
    <property type="project" value="TreeGrafter"/>
</dbReference>
<dbReference type="GO" id="GO:0005737">
    <property type="term" value="C:cytoplasm"/>
    <property type="evidence" value="ECO:0007669"/>
    <property type="project" value="TreeGrafter"/>
</dbReference>
<gene>
    <name evidence="8" type="ORF">BU16DRAFT_480479</name>
</gene>
<keyword evidence="3" id="KW-0479">Metal-binding</keyword>
<reference evidence="8" key="1">
    <citation type="journal article" date="2020" name="Stud. Mycol.">
        <title>101 Dothideomycetes genomes: a test case for predicting lifestyles and emergence of pathogens.</title>
        <authorList>
            <person name="Haridas S."/>
            <person name="Albert R."/>
            <person name="Binder M."/>
            <person name="Bloem J."/>
            <person name="Labutti K."/>
            <person name="Salamov A."/>
            <person name="Andreopoulos B."/>
            <person name="Baker S."/>
            <person name="Barry K."/>
            <person name="Bills G."/>
            <person name="Bluhm B."/>
            <person name="Cannon C."/>
            <person name="Castanera R."/>
            <person name="Culley D."/>
            <person name="Daum C."/>
            <person name="Ezra D."/>
            <person name="Gonzalez J."/>
            <person name="Henrissat B."/>
            <person name="Kuo A."/>
            <person name="Liang C."/>
            <person name="Lipzen A."/>
            <person name="Lutzoni F."/>
            <person name="Magnuson J."/>
            <person name="Mondo S."/>
            <person name="Nolan M."/>
            <person name="Ohm R."/>
            <person name="Pangilinan J."/>
            <person name="Park H.-J."/>
            <person name="Ramirez L."/>
            <person name="Alfaro M."/>
            <person name="Sun H."/>
            <person name="Tritt A."/>
            <person name="Yoshinaga Y."/>
            <person name="Zwiers L.-H."/>
            <person name="Turgeon B."/>
            <person name="Goodwin S."/>
            <person name="Spatafora J."/>
            <person name="Crous P."/>
            <person name="Grigoriev I."/>
        </authorList>
    </citation>
    <scope>NUCLEOTIDE SEQUENCE</scope>
    <source>
        <strain evidence="8">CBS 269.34</strain>
    </source>
</reference>
<evidence type="ECO:0000256" key="4">
    <source>
        <dbReference type="ARBA" id="ARBA00022833"/>
    </source>
</evidence>
<keyword evidence="4" id="KW-0862">Zinc</keyword>
<dbReference type="InterPro" id="IPR011032">
    <property type="entry name" value="GroES-like_sf"/>
</dbReference>
<dbReference type="SMART" id="SM00829">
    <property type="entry name" value="PKS_ER"/>
    <property type="match status" value="1"/>
</dbReference>
<keyword evidence="6" id="KW-0520">NAD</keyword>
<dbReference type="EMBL" id="MU004184">
    <property type="protein sequence ID" value="KAF2499634.1"/>
    <property type="molecule type" value="Genomic_DNA"/>
</dbReference>
<name>A0A6A6R5L1_9PEZI</name>
<dbReference type="Gene3D" id="3.90.180.10">
    <property type="entry name" value="Medium-chain alcohol dehydrogenases, catalytic domain"/>
    <property type="match status" value="1"/>
</dbReference>
<evidence type="ECO:0000259" key="7">
    <source>
        <dbReference type="SMART" id="SM00829"/>
    </source>
</evidence>
<dbReference type="PANTHER" id="PTHR42940:SF8">
    <property type="entry name" value="VACUOLAR PROTEIN SORTING-ASSOCIATED PROTEIN 11"/>
    <property type="match status" value="1"/>
</dbReference>
<dbReference type="InterPro" id="IPR036291">
    <property type="entry name" value="NAD(P)-bd_dom_sf"/>
</dbReference>
<comment type="cofactor">
    <cofactor evidence="1">
        <name>Zn(2+)</name>
        <dbReference type="ChEBI" id="CHEBI:29105"/>
    </cofactor>
</comment>
<dbReference type="SUPFAM" id="SSF51735">
    <property type="entry name" value="NAD(P)-binding Rossmann-fold domains"/>
    <property type="match status" value="1"/>
</dbReference>
<evidence type="ECO:0000256" key="3">
    <source>
        <dbReference type="ARBA" id="ARBA00022723"/>
    </source>
</evidence>
<evidence type="ECO:0000256" key="6">
    <source>
        <dbReference type="ARBA" id="ARBA00023027"/>
    </source>
</evidence>
<accession>A0A6A6R5L1</accession>